<dbReference type="PROSITE" id="PS00941">
    <property type="entry name" value="CARBOXYLESTERASE_B_2"/>
    <property type="match status" value="1"/>
</dbReference>
<protein>
    <submittedName>
        <fullName evidence="6">Cholinesterase 1-like</fullName>
    </submittedName>
</protein>
<dbReference type="RefSeq" id="XP_031560523.1">
    <property type="nucleotide sequence ID" value="XM_031704663.1"/>
</dbReference>
<evidence type="ECO:0000256" key="1">
    <source>
        <dbReference type="ARBA" id="ARBA00005964"/>
    </source>
</evidence>
<dbReference type="InterPro" id="IPR002018">
    <property type="entry name" value="CarbesteraseB"/>
</dbReference>
<proteinExistence type="inferred from homology"/>
<comment type="similarity">
    <text evidence="1">Belongs to the type-B carboxylesterase/lipase family.</text>
</comment>
<accession>A0A6P8HYP5</accession>
<dbReference type="InterPro" id="IPR029058">
    <property type="entry name" value="AB_hydrolase_fold"/>
</dbReference>
<dbReference type="KEGG" id="aten:116296614"/>
<keyword evidence="5" id="KW-1185">Reference proteome</keyword>
<sequence length="586" mass="66358">MKSYTYRALLASLLAAQVVQVFGFGGRNVSRVLTKQGYVRGKRTALHCQEGDIKPIYKFLGIPFAQAPNGTLRFKPPQPLTIRRSSEYDATYYRPICAQSGLDIERIKGGRPDFDKAKDVSEDCLYLNIYTPFINGPKKYPVIVFIHGGKFKSGYSTFDDVPGEYLPIRDVVLVTIQYRVGPFGFFTTGDSEAPGNMGLLDQVEALKWVQQNIEGFCGDKKSVTLLGESAGGSSVGLHYLSPLSRGLFHRGIAVSGVDVEVGPLYFKPKSEVEEASKQLITKMKCNERLDQVQCLQSHSWYDILSNTSLDSISSPIVDKHFLLDIPLKLRGDGKFKTIPFMAGFTSDEGRQFVDVIKLQIPQSGNKGFEIDSLNKFQNALRFALKQRLKVKKKAQLRFFVQEISEKYLRQSSQVSLSKSEYERVLVDIFTDIVVAAPTHAALTFHSKHGAPTYMFEFAHGHRKTEAPEEWMGPTHGDTEAYEFGKPFLKPGGYDKDDRTVSDIMVTMFINFAKFGNPTPNPVHGVKWQTFDLTNKDYLRIQVNPDMFSNYRPEKMKFWNQNFTQWLKDSTRINRQRLHSTEQITVS</sequence>
<dbReference type="SUPFAM" id="SSF53474">
    <property type="entry name" value="alpha/beta-Hydrolases"/>
    <property type="match status" value="1"/>
</dbReference>
<organism evidence="5 6">
    <name type="scientific">Actinia tenebrosa</name>
    <name type="common">Australian red waratah sea anemone</name>
    <dbReference type="NCBI Taxonomy" id="6105"/>
    <lineage>
        <taxon>Eukaryota</taxon>
        <taxon>Metazoa</taxon>
        <taxon>Cnidaria</taxon>
        <taxon>Anthozoa</taxon>
        <taxon>Hexacorallia</taxon>
        <taxon>Actiniaria</taxon>
        <taxon>Actiniidae</taxon>
        <taxon>Actinia</taxon>
    </lineage>
</organism>
<dbReference type="Proteomes" id="UP000515163">
    <property type="component" value="Unplaced"/>
</dbReference>
<feature type="signal peptide" evidence="3">
    <location>
        <begin position="1"/>
        <end position="23"/>
    </location>
</feature>
<feature type="chain" id="PRO_5028174890" evidence="3">
    <location>
        <begin position="24"/>
        <end position="586"/>
    </location>
</feature>
<evidence type="ECO:0000313" key="6">
    <source>
        <dbReference type="RefSeq" id="XP_031560523.1"/>
    </source>
</evidence>
<name>A0A6P8HYP5_ACTTE</name>
<dbReference type="Gene3D" id="3.40.50.1820">
    <property type="entry name" value="alpha/beta hydrolase"/>
    <property type="match status" value="1"/>
</dbReference>
<evidence type="ECO:0000256" key="3">
    <source>
        <dbReference type="SAM" id="SignalP"/>
    </source>
</evidence>
<evidence type="ECO:0000256" key="2">
    <source>
        <dbReference type="ARBA" id="ARBA00022729"/>
    </source>
</evidence>
<dbReference type="Pfam" id="PF00135">
    <property type="entry name" value="COesterase"/>
    <property type="match status" value="1"/>
</dbReference>
<gene>
    <name evidence="6" type="primary">LOC116296614</name>
</gene>
<dbReference type="GeneID" id="116296614"/>
<feature type="domain" description="Carboxylesterase type B" evidence="4">
    <location>
        <begin position="31"/>
        <end position="558"/>
    </location>
</feature>
<dbReference type="OrthoDB" id="3200163at2759"/>
<dbReference type="InParanoid" id="A0A6P8HYP5"/>
<evidence type="ECO:0000313" key="5">
    <source>
        <dbReference type="Proteomes" id="UP000515163"/>
    </source>
</evidence>
<dbReference type="InterPro" id="IPR019819">
    <property type="entry name" value="Carboxylesterase_B_CS"/>
</dbReference>
<dbReference type="AlphaFoldDB" id="A0A6P8HYP5"/>
<evidence type="ECO:0000259" key="4">
    <source>
        <dbReference type="Pfam" id="PF00135"/>
    </source>
</evidence>
<keyword evidence="2 3" id="KW-0732">Signal</keyword>
<reference evidence="6" key="1">
    <citation type="submission" date="2025-08" db="UniProtKB">
        <authorList>
            <consortium name="RefSeq"/>
        </authorList>
    </citation>
    <scope>IDENTIFICATION</scope>
    <source>
        <tissue evidence="6">Tentacle</tissue>
    </source>
</reference>
<dbReference type="InterPro" id="IPR051093">
    <property type="entry name" value="Neuroligin/BSAL"/>
</dbReference>
<dbReference type="PANTHER" id="PTHR43903">
    <property type="entry name" value="NEUROLIGIN"/>
    <property type="match status" value="1"/>
</dbReference>